<organism evidence="3 4">
    <name type="scientific">Fomitopsis schrenkii</name>
    <name type="common">Brown rot fungus</name>
    <dbReference type="NCBI Taxonomy" id="2126942"/>
    <lineage>
        <taxon>Eukaryota</taxon>
        <taxon>Fungi</taxon>
        <taxon>Dikarya</taxon>
        <taxon>Basidiomycota</taxon>
        <taxon>Agaricomycotina</taxon>
        <taxon>Agaricomycetes</taxon>
        <taxon>Polyporales</taxon>
        <taxon>Fomitopsis</taxon>
    </lineage>
</organism>
<dbReference type="AlphaFoldDB" id="S8ELF5"/>
<feature type="compositionally biased region" description="Acidic residues" evidence="1">
    <location>
        <begin position="147"/>
        <end position="156"/>
    </location>
</feature>
<accession>S8ELF5</accession>
<keyword evidence="2" id="KW-0472">Membrane</keyword>
<dbReference type="InParanoid" id="S8ELF5"/>
<dbReference type="HOGENOM" id="CLU_1686604_0_0_1"/>
<dbReference type="STRING" id="743788.S8ELF5"/>
<evidence type="ECO:0000256" key="2">
    <source>
        <dbReference type="SAM" id="Phobius"/>
    </source>
</evidence>
<evidence type="ECO:0000313" key="3">
    <source>
        <dbReference type="EMBL" id="EPT05947.1"/>
    </source>
</evidence>
<dbReference type="Proteomes" id="UP000015241">
    <property type="component" value="Unassembled WGS sequence"/>
</dbReference>
<reference evidence="3 4" key="1">
    <citation type="journal article" date="2012" name="Science">
        <title>The Paleozoic origin of enzymatic lignin decomposition reconstructed from 31 fungal genomes.</title>
        <authorList>
            <person name="Floudas D."/>
            <person name="Binder M."/>
            <person name="Riley R."/>
            <person name="Barry K."/>
            <person name="Blanchette R.A."/>
            <person name="Henrissat B."/>
            <person name="Martinez A.T."/>
            <person name="Otillar R."/>
            <person name="Spatafora J.W."/>
            <person name="Yadav J.S."/>
            <person name="Aerts A."/>
            <person name="Benoit I."/>
            <person name="Boyd A."/>
            <person name="Carlson A."/>
            <person name="Copeland A."/>
            <person name="Coutinho P.M."/>
            <person name="de Vries R.P."/>
            <person name="Ferreira P."/>
            <person name="Findley K."/>
            <person name="Foster B."/>
            <person name="Gaskell J."/>
            <person name="Glotzer D."/>
            <person name="Gorecki P."/>
            <person name="Heitman J."/>
            <person name="Hesse C."/>
            <person name="Hori C."/>
            <person name="Igarashi K."/>
            <person name="Jurgens J.A."/>
            <person name="Kallen N."/>
            <person name="Kersten P."/>
            <person name="Kohler A."/>
            <person name="Kuees U."/>
            <person name="Kumar T.K.A."/>
            <person name="Kuo A."/>
            <person name="LaButti K."/>
            <person name="Larrondo L.F."/>
            <person name="Lindquist E."/>
            <person name="Ling A."/>
            <person name="Lombard V."/>
            <person name="Lucas S."/>
            <person name="Lundell T."/>
            <person name="Martin R."/>
            <person name="McLaughlin D.J."/>
            <person name="Morgenstern I."/>
            <person name="Morin E."/>
            <person name="Murat C."/>
            <person name="Nagy L.G."/>
            <person name="Nolan M."/>
            <person name="Ohm R.A."/>
            <person name="Patyshakuliyeva A."/>
            <person name="Rokas A."/>
            <person name="Ruiz-Duenas F.J."/>
            <person name="Sabat G."/>
            <person name="Salamov A."/>
            <person name="Samejima M."/>
            <person name="Schmutz J."/>
            <person name="Slot J.C."/>
            <person name="St John F."/>
            <person name="Stenlid J."/>
            <person name="Sun H."/>
            <person name="Sun S."/>
            <person name="Syed K."/>
            <person name="Tsang A."/>
            <person name="Wiebenga A."/>
            <person name="Young D."/>
            <person name="Pisabarro A."/>
            <person name="Eastwood D.C."/>
            <person name="Martin F."/>
            <person name="Cullen D."/>
            <person name="Grigoriev I.V."/>
            <person name="Hibbett D.S."/>
        </authorList>
    </citation>
    <scope>NUCLEOTIDE SEQUENCE</scope>
    <source>
        <strain evidence="4">FP-58527</strain>
    </source>
</reference>
<keyword evidence="4" id="KW-1185">Reference proteome</keyword>
<keyword evidence="2" id="KW-0812">Transmembrane</keyword>
<feature type="compositionally biased region" description="Polar residues" evidence="1">
    <location>
        <begin position="100"/>
        <end position="112"/>
    </location>
</feature>
<feature type="region of interest" description="Disordered" evidence="1">
    <location>
        <begin position="136"/>
        <end position="156"/>
    </location>
</feature>
<keyword evidence="2" id="KW-1133">Transmembrane helix</keyword>
<evidence type="ECO:0000313" key="4">
    <source>
        <dbReference type="Proteomes" id="UP000015241"/>
    </source>
</evidence>
<feature type="region of interest" description="Disordered" evidence="1">
    <location>
        <begin position="89"/>
        <end position="117"/>
    </location>
</feature>
<dbReference type="OrthoDB" id="10549138at2759"/>
<evidence type="ECO:0000256" key="1">
    <source>
        <dbReference type="SAM" id="MobiDB-lite"/>
    </source>
</evidence>
<gene>
    <name evidence="3" type="ORF">FOMPIDRAFT_1044426</name>
</gene>
<sequence>MISLPSSSEDTMSIAIPTTVGQAQPSVISHATISRATIAGGAVGGFIGLALLLVGLLYWLRRRNRVPKVAPSAEFMAYAAARRNPTPTADLALMRDSSVDQESSPPTRTSAGSEAYPGPALEKLLEAVAQMRVLLPKDGTTGKLEEERAEEDLGQV</sequence>
<proteinExistence type="predicted"/>
<protein>
    <submittedName>
        <fullName evidence="3">Uncharacterized protein</fullName>
    </submittedName>
</protein>
<name>S8ELF5_FOMSC</name>
<feature type="transmembrane region" description="Helical" evidence="2">
    <location>
        <begin position="38"/>
        <end position="60"/>
    </location>
</feature>
<dbReference type="EMBL" id="KE504122">
    <property type="protein sequence ID" value="EPT05947.1"/>
    <property type="molecule type" value="Genomic_DNA"/>
</dbReference>